<keyword evidence="1" id="KW-0732">Signal</keyword>
<proteinExistence type="predicted"/>
<reference evidence="2 3" key="1">
    <citation type="submission" date="2021-06" db="EMBL/GenBank/DDBJ databases">
        <authorList>
            <person name="Palmer J.M."/>
        </authorList>
    </citation>
    <scope>NUCLEOTIDE SEQUENCE [LARGE SCALE GENOMIC DNA]</scope>
    <source>
        <strain evidence="2 3">XC_2019</strain>
        <tissue evidence="2">Muscle</tissue>
    </source>
</reference>
<evidence type="ECO:0000313" key="2">
    <source>
        <dbReference type="EMBL" id="MEQ2216952.1"/>
    </source>
</evidence>
<protein>
    <recommendedName>
        <fullName evidence="4">Secreted protein</fullName>
    </recommendedName>
</protein>
<evidence type="ECO:0008006" key="4">
    <source>
        <dbReference type="Google" id="ProtNLM"/>
    </source>
</evidence>
<dbReference type="Proteomes" id="UP001434883">
    <property type="component" value="Unassembled WGS sequence"/>
</dbReference>
<accession>A0ABV0SBR7</accession>
<feature type="chain" id="PRO_5045492554" description="Secreted protein" evidence="1">
    <location>
        <begin position="19"/>
        <end position="101"/>
    </location>
</feature>
<comment type="caution">
    <text evidence="2">The sequence shown here is derived from an EMBL/GenBank/DDBJ whole genome shotgun (WGS) entry which is preliminary data.</text>
</comment>
<feature type="signal peptide" evidence="1">
    <location>
        <begin position="1"/>
        <end position="18"/>
    </location>
</feature>
<dbReference type="EMBL" id="JAHRIN010073959">
    <property type="protein sequence ID" value="MEQ2216952.1"/>
    <property type="molecule type" value="Genomic_DNA"/>
</dbReference>
<name>A0ABV0SBR7_9TELE</name>
<sequence>MFLLVCIIGFLFCPSHVSFSFPASVSHSNQLHSVTLHDVMSLLIAPVSHSIYTLPVHSSQKHTTSVCPPCLSLFCFRFQNCALTLLIEPSHSALTGAMCNQ</sequence>
<organism evidence="2 3">
    <name type="scientific">Xenoophorus captivus</name>
    <dbReference type="NCBI Taxonomy" id="1517983"/>
    <lineage>
        <taxon>Eukaryota</taxon>
        <taxon>Metazoa</taxon>
        <taxon>Chordata</taxon>
        <taxon>Craniata</taxon>
        <taxon>Vertebrata</taxon>
        <taxon>Euteleostomi</taxon>
        <taxon>Actinopterygii</taxon>
        <taxon>Neopterygii</taxon>
        <taxon>Teleostei</taxon>
        <taxon>Neoteleostei</taxon>
        <taxon>Acanthomorphata</taxon>
        <taxon>Ovalentaria</taxon>
        <taxon>Atherinomorphae</taxon>
        <taxon>Cyprinodontiformes</taxon>
        <taxon>Goodeidae</taxon>
        <taxon>Xenoophorus</taxon>
    </lineage>
</organism>
<gene>
    <name evidence="2" type="ORF">XENOCAPTIV_026735</name>
</gene>
<keyword evidence="3" id="KW-1185">Reference proteome</keyword>
<evidence type="ECO:0000313" key="3">
    <source>
        <dbReference type="Proteomes" id="UP001434883"/>
    </source>
</evidence>
<evidence type="ECO:0000256" key="1">
    <source>
        <dbReference type="SAM" id="SignalP"/>
    </source>
</evidence>